<sequence>MAYQAMKQTKPGLEETQEAVHRIPISFSSKNVKNSRKIYEFQITSSSGGGTGGIVTKDALGNDVVAEEWLKNHLPDDRTLTEGLKGYLKADLESADFLDLCLYRSHRKPIWIGQNYPSRLPVSALVYI</sequence>
<accession>A0ABD3BXB4</accession>
<keyword evidence="2" id="KW-1185">Reference proteome</keyword>
<organism evidence="1 2">
    <name type="scientific">Castilleja foliolosa</name>
    <dbReference type="NCBI Taxonomy" id="1961234"/>
    <lineage>
        <taxon>Eukaryota</taxon>
        <taxon>Viridiplantae</taxon>
        <taxon>Streptophyta</taxon>
        <taxon>Embryophyta</taxon>
        <taxon>Tracheophyta</taxon>
        <taxon>Spermatophyta</taxon>
        <taxon>Magnoliopsida</taxon>
        <taxon>eudicotyledons</taxon>
        <taxon>Gunneridae</taxon>
        <taxon>Pentapetalae</taxon>
        <taxon>asterids</taxon>
        <taxon>lamiids</taxon>
        <taxon>Lamiales</taxon>
        <taxon>Orobanchaceae</taxon>
        <taxon>Pedicularideae</taxon>
        <taxon>Castillejinae</taxon>
        <taxon>Castilleja</taxon>
    </lineage>
</organism>
<dbReference type="EMBL" id="JAVIJP010000061">
    <property type="protein sequence ID" value="KAL3621907.1"/>
    <property type="molecule type" value="Genomic_DNA"/>
</dbReference>
<name>A0ABD3BXB4_9LAMI</name>
<evidence type="ECO:0000313" key="2">
    <source>
        <dbReference type="Proteomes" id="UP001632038"/>
    </source>
</evidence>
<gene>
    <name evidence="1" type="ORF">CASFOL_034103</name>
</gene>
<evidence type="ECO:0000313" key="1">
    <source>
        <dbReference type="EMBL" id="KAL3621907.1"/>
    </source>
</evidence>
<dbReference type="AlphaFoldDB" id="A0ABD3BXB4"/>
<comment type="caution">
    <text evidence="1">The sequence shown here is derived from an EMBL/GenBank/DDBJ whole genome shotgun (WGS) entry which is preliminary data.</text>
</comment>
<reference evidence="2" key="1">
    <citation type="journal article" date="2024" name="IScience">
        <title>Strigolactones Initiate the Formation of Haustorium-like Structures in Castilleja.</title>
        <authorList>
            <person name="Buerger M."/>
            <person name="Peterson D."/>
            <person name="Chory J."/>
        </authorList>
    </citation>
    <scope>NUCLEOTIDE SEQUENCE [LARGE SCALE GENOMIC DNA]</scope>
</reference>
<proteinExistence type="predicted"/>
<dbReference type="Proteomes" id="UP001632038">
    <property type="component" value="Unassembled WGS sequence"/>
</dbReference>
<protein>
    <submittedName>
        <fullName evidence="1">Uncharacterized protein</fullName>
    </submittedName>
</protein>